<dbReference type="EMBL" id="AVOT02011083">
    <property type="protein sequence ID" value="MBW0491437.1"/>
    <property type="molecule type" value="Genomic_DNA"/>
</dbReference>
<gene>
    <name evidence="2" type="ORF">O181_031152</name>
</gene>
<evidence type="ECO:0000313" key="2">
    <source>
        <dbReference type="EMBL" id="MBW0491437.1"/>
    </source>
</evidence>
<feature type="region of interest" description="Disordered" evidence="1">
    <location>
        <begin position="96"/>
        <end position="134"/>
    </location>
</feature>
<keyword evidence="3" id="KW-1185">Reference proteome</keyword>
<protein>
    <submittedName>
        <fullName evidence="2">Uncharacterized protein</fullName>
    </submittedName>
</protein>
<proteinExistence type="predicted"/>
<name>A0A9Q3CX29_9BASI</name>
<accession>A0A9Q3CX29</accession>
<reference evidence="2" key="1">
    <citation type="submission" date="2021-03" db="EMBL/GenBank/DDBJ databases">
        <title>Draft genome sequence of rust myrtle Austropuccinia psidii MF-1, a brazilian biotype.</title>
        <authorList>
            <person name="Quecine M.C."/>
            <person name="Pachon D.M.R."/>
            <person name="Bonatelli M.L."/>
            <person name="Correr F.H."/>
            <person name="Franceschini L.M."/>
            <person name="Leite T.F."/>
            <person name="Margarido G.R.A."/>
            <person name="Almeida C.A."/>
            <person name="Ferrarezi J.A."/>
            <person name="Labate C.A."/>
        </authorList>
    </citation>
    <scope>NUCLEOTIDE SEQUENCE</scope>
    <source>
        <strain evidence="2">MF-1</strain>
    </source>
</reference>
<comment type="caution">
    <text evidence="2">The sequence shown here is derived from an EMBL/GenBank/DDBJ whole genome shotgun (WGS) entry which is preliminary data.</text>
</comment>
<evidence type="ECO:0000313" key="3">
    <source>
        <dbReference type="Proteomes" id="UP000765509"/>
    </source>
</evidence>
<dbReference type="Proteomes" id="UP000765509">
    <property type="component" value="Unassembled WGS sequence"/>
</dbReference>
<dbReference type="AlphaFoldDB" id="A0A9Q3CX29"/>
<evidence type="ECO:0000256" key="1">
    <source>
        <dbReference type="SAM" id="MobiDB-lite"/>
    </source>
</evidence>
<organism evidence="2 3">
    <name type="scientific">Austropuccinia psidii MF-1</name>
    <dbReference type="NCBI Taxonomy" id="1389203"/>
    <lineage>
        <taxon>Eukaryota</taxon>
        <taxon>Fungi</taxon>
        <taxon>Dikarya</taxon>
        <taxon>Basidiomycota</taxon>
        <taxon>Pucciniomycotina</taxon>
        <taxon>Pucciniomycetes</taxon>
        <taxon>Pucciniales</taxon>
        <taxon>Sphaerophragmiaceae</taxon>
        <taxon>Austropuccinia</taxon>
    </lineage>
</organism>
<sequence>MENKRFNLASPWEELGTSFWEIFLRDISLKDLMEVMKGWNPNKNFKLSVERASKIRENQATIQDIEEKWSQKENIMTLSGSQELDQLNSPVALHHSESSKLVAKSNHYSQLQGVSRRREGGKGMNKTPLIQRKK</sequence>